<name>A0A850HTB7_9FIRM</name>
<feature type="binding site" evidence="5">
    <location>
        <position position="45"/>
    </location>
    <ligand>
        <name>molybdate</name>
        <dbReference type="ChEBI" id="CHEBI:36264"/>
    </ligand>
</feature>
<keyword evidence="3 5" id="KW-0479">Metal-binding</keyword>
<evidence type="ECO:0000313" key="7">
    <source>
        <dbReference type="EMBL" id="NVH58863.1"/>
    </source>
</evidence>
<reference evidence="7" key="2">
    <citation type="submission" date="2020-02" db="EMBL/GenBank/DDBJ databases">
        <authorList>
            <person name="Littmann E."/>
            <person name="Sorbara M."/>
        </authorList>
    </citation>
    <scope>NUCLEOTIDE SEQUENCE</scope>
    <source>
        <strain evidence="7">MSK.17.11</strain>
        <strain evidence="6">MSK.17.38</strain>
    </source>
</reference>
<dbReference type="EMBL" id="JAAIUO010000006">
    <property type="protein sequence ID" value="NSK15090.1"/>
    <property type="molecule type" value="Genomic_DNA"/>
</dbReference>
<dbReference type="FunFam" id="3.40.190.10:FF:000035">
    <property type="entry name" value="Molybdate ABC transporter substrate-binding protein"/>
    <property type="match status" value="1"/>
</dbReference>
<protein>
    <submittedName>
        <fullName evidence="7">Molybdate ABC transporter substrate-binding protein</fullName>
    </submittedName>
</protein>
<gene>
    <name evidence="7" type="primary">modA</name>
    <name evidence="7" type="ORF">G5A66_09450</name>
    <name evidence="6" type="ORF">G5A75_09475</name>
</gene>
<accession>A0A850HTB7</accession>
<dbReference type="AlphaFoldDB" id="A0A850HTB7"/>
<dbReference type="GO" id="GO:1901359">
    <property type="term" value="F:tungstate binding"/>
    <property type="evidence" value="ECO:0007669"/>
    <property type="project" value="UniProtKB-ARBA"/>
</dbReference>
<evidence type="ECO:0000313" key="9">
    <source>
        <dbReference type="Proteomes" id="UP000701680"/>
    </source>
</evidence>
<keyword evidence="2 5" id="KW-0500">Molybdenum</keyword>
<feature type="binding site" evidence="5">
    <location>
        <position position="73"/>
    </location>
    <ligand>
        <name>molybdate</name>
        <dbReference type="ChEBI" id="CHEBI:36264"/>
    </ligand>
</feature>
<dbReference type="GO" id="GO:0015689">
    <property type="term" value="P:molybdate ion transport"/>
    <property type="evidence" value="ECO:0007669"/>
    <property type="project" value="InterPro"/>
</dbReference>
<dbReference type="PIRSF" id="PIRSF004846">
    <property type="entry name" value="ModA"/>
    <property type="match status" value="1"/>
</dbReference>
<keyword evidence="4" id="KW-0732">Signal</keyword>
<dbReference type="GO" id="GO:0046872">
    <property type="term" value="F:metal ion binding"/>
    <property type="evidence" value="ECO:0007669"/>
    <property type="project" value="UniProtKB-KW"/>
</dbReference>
<dbReference type="Pfam" id="PF13531">
    <property type="entry name" value="SBP_bac_11"/>
    <property type="match status" value="1"/>
</dbReference>
<organism evidence="7 8">
    <name type="scientific">Dorea phocaeensis</name>
    <dbReference type="NCBI Taxonomy" id="2040291"/>
    <lineage>
        <taxon>Bacteria</taxon>
        <taxon>Bacillati</taxon>
        <taxon>Bacillota</taxon>
        <taxon>Clostridia</taxon>
        <taxon>Lachnospirales</taxon>
        <taxon>Lachnospiraceae</taxon>
        <taxon>Dorea</taxon>
    </lineage>
</organism>
<dbReference type="PANTHER" id="PTHR30632">
    <property type="entry name" value="MOLYBDATE-BINDING PERIPLASMIC PROTEIN"/>
    <property type="match status" value="1"/>
</dbReference>
<dbReference type="Proteomes" id="UP000528555">
    <property type="component" value="Unassembled WGS sequence"/>
</dbReference>
<dbReference type="EMBL" id="JAAITX010000006">
    <property type="protein sequence ID" value="NVH58863.1"/>
    <property type="molecule type" value="Genomic_DNA"/>
</dbReference>
<dbReference type="InterPro" id="IPR005950">
    <property type="entry name" value="ModA"/>
</dbReference>
<dbReference type="Proteomes" id="UP000701680">
    <property type="component" value="Unassembled WGS sequence"/>
</dbReference>
<dbReference type="InterPro" id="IPR050682">
    <property type="entry name" value="ModA/WtpA"/>
</dbReference>
<evidence type="ECO:0000256" key="4">
    <source>
        <dbReference type="ARBA" id="ARBA00022729"/>
    </source>
</evidence>
<reference evidence="8 9" key="1">
    <citation type="journal article" date="2020" name="Cell Host Microbe">
        <title>Functional and Genomic Variation between Human-Derived Isolates of Lachnospiraceae Reveals Inter- and Intra-Species Diversity.</title>
        <authorList>
            <person name="Sorbara M.T."/>
            <person name="Littmann E.R."/>
            <person name="Fontana E."/>
            <person name="Moody T.U."/>
            <person name="Kohout C.E."/>
            <person name="Gjonbalaj M."/>
            <person name="Eaton V."/>
            <person name="Seok R."/>
            <person name="Leiner I.M."/>
            <person name="Pamer E.G."/>
        </authorList>
    </citation>
    <scope>NUCLEOTIDE SEQUENCE [LARGE SCALE GENOMIC DNA]</scope>
    <source>
        <strain evidence="7 8">MSK.17.11</strain>
        <strain evidence="6 9">MSK.17.38</strain>
    </source>
</reference>
<proteinExistence type="inferred from homology"/>
<feature type="binding site" evidence="5">
    <location>
        <position position="181"/>
    </location>
    <ligand>
        <name>molybdate</name>
        <dbReference type="ChEBI" id="CHEBI:36264"/>
    </ligand>
</feature>
<dbReference type="Gene3D" id="3.40.190.10">
    <property type="entry name" value="Periplasmic binding protein-like II"/>
    <property type="match status" value="2"/>
</dbReference>
<sequence length="265" mass="28617">MVTAVSMLAVLIACGQTESKSEKETGEKNEGKKPVTELTVLAAASMTDAMQEIGEAYQETHENIEITYQFDSSGTLKTQIEEGAPADIFISAATKQMDELVQGELVAKDSVFPWLENKVVLIVPKDSEDGPDSFEDAAKEEVPMIAIGNEDVPVGQYTQTIYQNLGLLENIQAKANLASNVRQVLDWVATGNAPCGVVYATDAQIEENVKVVCEAPKGSCDPVIYPAGMVSASKEKEASAEFLEYLKTEAVSEILEAYGFTPYQS</sequence>
<dbReference type="GO" id="GO:0030973">
    <property type="term" value="F:molybdate ion binding"/>
    <property type="evidence" value="ECO:0007669"/>
    <property type="project" value="TreeGrafter"/>
</dbReference>
<dbReference type="SUPFAM" id="SSF53850">
    <property type="entry name" value="Periplasmic binding protein-like II"/>
    <property type="match status" value="1"/>
</dbReference>
<evidence type="ECO:0000256" key="2">
    <source>
        <dbReference type="ARBA" id="ARBA00022505"/>
    </source>
</evidence>
<evidence type="ECO:0000313" key="8">
    <source>
        <dbReference type="Proteomes" id="UP000528555"/>
    </source>
</evidence>
<keyword evidence="8" id="KW-1185">Reference proteome</keyword>
<evidence type="ECO:0000256" key="1">
    <source>
        <dbReference type="ARBA" id="ARBA00009175"/>
    </source>
</evidence>
<evidence type="ECO:0000313" key="6">
    <source>
        <dbReference type="EMBL" id="NSK15090.1"/>
    </source>
</evidence>
<feature type="binding site" evidence="5">
    <location>
        <position position="199"/>
    </location>
    <ligand>
        <name>molybdate</name>
        <dbReference type="ChEBI" id="CHEBI:36264"/>
    </ligand>
</feature>
<evidence type="ECO:0000256" key="3">
    <source>
        <dbReference type="ARBA" id="ARBA00022723"/>
    </source>
</evidence>
<dbReference type="NCBIfam" id="TIGR01256">
    <property type="entry name" value="modA"/>
    <property type="match status" value="1"/>
</dbReference>
<dbReference type="PANTHER" id="PTHR30632:SF0">
    <property type="entry name" value="SULFATE-BINDING PROTEIN"/>
    <property type="match status" value="1"/>
</dbReference>
<comment type="similarity">
    <text evidence="1">Belongs to the bacterial solute-binding protein ModA family.</text>
</comment>
<comment type="caution">
    <text evidence="7">The sequence shown here is derived from an EMBL/GenBank/DDBJ whole genome shotgun (WGS) entry which is preliminary data.</text>
</comment>
<evidence type="ECO:0000256" key="5">
    <source>
        <dbReference type="PIRSR" id="PIRSR004846-1"/>
    </source>
</evidence>